<evidence type="ECO:0000313" key="2">
    <source>
        <dbReference type="Proteomes" id="UP001501475"/>
    </source>
</evidence>
<organism evidence="1 2">
    <name type="scientific">Nostocoides vanveenii</name>
    <dbReference type="NCBI Taxonomy" id="330835"/>
    <lineage>
        <taxon>Bacteria</taxon>
        <taxon>Bacillati</taxon>
        <taxon>Actinomycetota</taxon>
        <taxon>Actinomycetes</taxon>
        <taxon>Micrococcales</taxon>
        <taxon>Intrasporangiaceae</taxon>
        <taxon>Nostocoides</taxon>
    </lineage>
</organism>
<dbReference type="Proteomes" id="UP001501475">
    <property type="component" value="Unassembled WGS sequence"/>
</dbReference>
<comment type="caution">
    <text evidence="1">The sequence shown here is derived from an EMBL/GenBank/DDBJ whole genome shotgun (WGS) entry which is preliminary data.</text>
</comment>
<dbReference type="EMBL" id="BAAAPN010000029">
    <property type="protein sequence ID" value="GAA1753085.1"/>
    <property type="molecule type" value="Genomic_DNA"/>
</dbReference>
<evidence type="ECO:0000313" key="1">
    <source>
        <dbReference type="EMBL" id="GAA1753085.1"/>
    </source>
</evidence>
<name>A0ABP4WEE5_9MICO</name>
<dbReference type="SUPFAM" id="SSF50475">
    <property type="entry name" value="FMN-binding split barrel"/>
    <property type="match status" value="1"/>
</dbReference>
<keyword evidence="2" id="KW-1185">Reference proteome</keyword>
<gene>
    <name evidence="1" type="ORF">GCM10009810_11330</name>
</gene>
<proteinExistence type="predicted"/>
<dbReference type="RefSeq" id="WP_344063343.1">
    <property type="nucleotide sequence ID" value="NZ_BAAAPN010000029.1"/>
</dbReference>
<dbReference type="Gene3D" id="2.30.110.10">
    <property type="entry name" value="Electron Transport, Fmn-binding Protein, Chain A"/>
    <property type="match status" value="1"/>
</dbReference>
<protein>
    <submittedName>
        <fullName evidence="1">Pyridoxamine 5'-phosphate oxidase family protein</fullName>
    </submittedName>
</protein>
<dbReference type="Pfam" id="PF12900">
    <property type="entry name" value="Pyridox_ox_2"/>
    <property type="match status" value="1"/>
</dbReference>
<accession>A0ABP4WEE5</accession>
<reference evidence="2" key="1">
    <citation type="journal article" date="2019" name="Int. J. Syst. Evol. Microbiol.">
        <title>The Global Catalogue of Microorganisms (GCM) 10K type strain sequencing project: providing services to taxonomists for standard genome sequencing and annotation.</title>
        <authorList>
            <consortium name="The Broad Institute Genomics Platform"/>
            <consortium name="The Broad Institute Genome Sequencing Center for Infectious Disease"/>
            <person name="Wu L."/>
            <person name="Ma J."/>
        </authorList>
    </citation>
    <scope>NUCLEOTIDE SEQUENCE [LARGE SCALE GENOMIC DNA]</scope>
    <source>
        <strain evidence="2">JCM 15591</strain>
    </source>
</reference>
<dbReference type="InterPro" id="IPR012349">
    <property type="entry name" value="Split_barrel_FMN-bd"/>
</dbReference>
<dbReference type="InterPro" id="IPR024747">
    <property type="entry name" value="Pyridox_Oxase-rel"/>
</dbReference>
<sequence length="141" mass="15721">MLDDNPVTDLTQDQCWDFLGQHEFGRLAFHLAGEVHITPVNYVVDGQRLIFRTAEGNKLLGVTMNNDVAFEADEFTDTEATSVVLRGSAETLEGDEADAVDHLPLRPWVATTKLVVVAITVSEMSGRRFALHKPWAHMRSQ</sequence>